<dbReference type="EMBL" id="JBFOLJ010000012">
    <property type="protein sequence ID" value="KAL2488016.1"/>
    <property type="molecule type" value="Genomic_DNA"/>
</dbReference>
<dbReference type="Proteomes" id="UP001604277">
    <property type="component" value="Unassembled WGS sequence"/>
</dbReference>
<comment type="caution">
    <text evidence="1">The sequence shown here is derived from an EMBL/GenBank/DDBJ whole genome shotgun (WGS) entry which is preliminary data.</text>
</comment>
<reference evidence="2" key="1">
    <citation type="submission" date="2024-07" db="EMBL/GenBank/DDBJ databases">
        <title>Two chromosome-level genome assemblies of Korean endemic species Abeliophyllum distichum and Forsythia ovata (Oleaceae).</title>
        <authorList>
            <person name="Jang H."/>
        </authorList>
    </citation>
    <scope>NUCLEOTIDE SEQUENCE [LARGE SCALE GENOMIC DNA]</scope>
</reference>
<name>A0ABD1RHW3_9LAMI</name>
<accession>A0ABD1RHW3</accession>
<evidence type="ECO:0000313" key="2">
    <source>
        <dbReference type="Proteomes" id="UP001604277"/>
    </source>
</evidence>
<sequence length="300" mass="34235">MADCGKLSCLLPRNETDLEAINICGDCKFLFLEDLEATTPDSYRRRTLGLRRRRYNSSESIESLFSYQFSQMITLARQTQSTILEHDNQSIDGDGTARLVQLTITRTTPSGSRRWRRVFSDTESDGFDSFYGDNESNVNFRRYRHFPSEDDTISYTTYGGDSDASIDEDDEEAPLEDDIVRSLRTSPIHSTKEMTSIDDFEIIKSISHGAFGRVFLAKKENNRGFVCDNAYPLIKVKSHRFTLAKRSVTDRVIEQAIEDRCPGRKEVFQGPGDVRMKGTRAWESLGIAWAELSKDWLPSD</sequence>
<keyword evidence="2" id="KW-1185">Reference proteome</keyword>
<evidence type="ECO:0000313" key="1">
    <source>
        <dbReference type="EMBL" id="KAL2488016.1"/>
    </source>
</evidence>
<proteinExistence type="predicted"/>
<protein>
    <recommendedName>
        <fullName evidence="3">Protein kinase domain-containing protein</fullName>
    </recommendedName>
</protein>
<dbReference type="Gene3D" id="3.30.200.20">
    <property type="entry name" value="Phosphorylase Kinase, domain 1"/>
    <property type="match status" value="1"/>
</dbReference>
<dbReference type="AlphaFoldDB" id="A0ABD1RHW3"/>
<organism evidence="1 2">
    <name type="scientific">Forsythia ovata</name>
    <dbReference type="NCBI Taxonomy" id="205694"/>
    <lineage>
        <taxon>Eukaryota</taxon>
        <taxon>Viridiplantae</taxon>
        <taxon>Streptophyta</taxon>
        <taxon>Embryophyta</taxon>
        <taxon>Tracheophyta</taxon>
        <taxon>Spermatophyta</taxon>
        <taxon>Magnoliopsida</taxon>
        <taxon>eudicotyledons</taxon>
        <taxon>Gunneridae</taxon>
        <taxon>Pentapetalae</taxon>
        <taxon>asterids</taxon>
        <taxon>lamiids</taxon>
        <taxon>Lamiales</taxon>
        <taxon>Oleaceae</taxon>
        <taxon>Forsythieae</taxon>
        <taxon>Forsythia</taxon>
    </lineage>
</organism>
<gene>
    <name evidence="1" type="ORF">Fot_41308</name>
</gene>
<evidence type="ECO:0008006" key="3">
    <source>
        <dbReference type="Google" id="ProtNLM"/>
    </source>
</evidence>